<evidence type="ECO:0000313" key="2">
    <source>
        <dbReference type="Proteomes" id="UP000183209"/>
    </source>
</evidence>
<accession>A0A1I6U5I6</accession>
<name>A0A1I6U5I6_9FLAO</name>
<gene>
    <name evidence="1" type="ORF">SAMN04487906_2389</name>
</gene>
<protein>
    <submittedName>
        <fullName evidence="1">Uncharacterized protein</fullName>
    </submittedName>
</protein>
<dbReference type="Proteomes" id="UP000183209">
    <property type="component" value="Unassembled WGS sequence"/>
</dbReference>
<dbReference type="AlphaFoldDB" id="A0A1I6U5I6"/>
<organism evidence="1 2">
    <name type="scientific">Zhouia amylolytica</name>
    <dbReference type="NCBI Taxonomy" id="376730"/>
    <lineage>
        <taxon>Bacteria</taxon>
        <taxon>Pseudomonadati</taxon>
        <taxon>Bacteroidota</taxon>
        <taxon>Flavobacteriia</taxon>
        <taxon>Flavobacteriales</taxon>
        <taxon>Flavobacteriaceae</taxon>
        <taxon>Zhouia</taxon>
    </lineage>
</organism>
<proteinExistence type="predicted"/>
<sequence length="303" mass="34293">MGIARKNQNIQDWITQQWVILFGQRIDNKKHQWLLGPFGGTKGIGIKFVEQLAKNESLVIDSQRKNKGLLDSILNLGLPETELKRLSPNVIDFYESTSSYDLLLKAKWNPFFKIFGIVVKSVFSKRIEQLNVPIENLEDASGLTNEIIKLVDKKTNEAKRTIWLRTFKSTGQVVYSGVYETCSLPNNQICIKAIFPLPNGNATVILTPSVGKNGELILDSSGQRIGDSGFYFLLRDSKGQLWSKFIKSFIDKLVVKSINDRISATQTLTLWNLKVLEFEYEIKKLHTTKPISNSALRDATTHS</sequence>
<dbReference type="EMBL" id="FPAG01000006">
    <property type="protein sequence ID" value="SFS96716.1"/>
    <property type="molecule type" value="Genomic_DNA"/>
</dbReference>
<reference evidence="1 2" key="1">
    <citation type="submission" date="2016-10" db="EMBL/GenBank/DDBJ databases">
        <authorList>
            <person name="de Groot N.N."/>
        </authorList>
    </citation>
    <scope>NUCLEOTIDE SEQUENCE [LARGE SCALE GENOMIC DNA]</scope>
    <source>
        <strain evidence="1 2">CGMCC 1.6114</strain>
    </source>
</reference>
<dbReference type="OrthoDB" id="3678706at2"/>
<evidence type="ECO:0000313" key="1">
    <source>
        <dbReference type="EMBL" id="SFS96716.1"/>
    </source>
</evidence>
<dbReference type="RefSeq" id="WP_074979030.1">
    <property type="nucleotide sequence ID" value="NZ_FPAG01000006.1"/>
</dbReference>